<keyword evidence="5" id="KW-1185">Reference proteome</keyword>
<name>A0ABN9GUN2_9NEOB</name>
<gene>
    <name evidence="4" type="ORF">SPARVUS_LOCUS14782634</name>
</gene>
<dbReference type="InterPro" id="IPR026581">
    <property type="entry name" value="TCP10L/CENPJ"/>
</dbReference>
<comment type="caution">
    <text evidence="4">The sequence shown here is derived from an EMBL/GenBank/DDBJ whole genome shotgun (WGS) entry which is preliminary data.</text>
</comment>
<reference evidence="4" key="1">
    <citation type="submission" date="2023-05" db="EMBL/GenBank/DDBJ databases">
        <authorList>
            <person name="Stuckert A."/>
        </authorList>
    </citation>
    <scope>NUCLEOTIDE SEQUENCE</scope>
</reference>
<feature type="coiled-coil region" evidence="2">
    <location>
        <begin position="227"/>
        <end position="297"/>
    </location>
</feature>
<proteinExistence type="inferred from homology"/>
<feature type="compositionally biased region" description="Basic and acidic residues" evidence="3">
    <location>
        <begin position="51"/>
        <end position="80"/>
    </location>
</feature>
<keyword evidence="2" id="KW-0175">Coiled coil</keyword>
<feature type="compositionally biased region" description="Acidic residues" evidence="3">
    <location>
        <begin position="81"/>
        <end position="91"/>
    </location>
</feature>
<dbReference type="EMBL" id="CATNWA010019372">
    <property type="protein sequence ID" value="CAI9612849.1"/>
    <property type="molecule type" value="Genomic_DNA"/>
</dbReference>
<organism evidence="4 5">
    <name type="scientific">Staurois parvus</name>
    <dbReference type="NCBI Taxonomy" id="386267"/>
    <lineage>
        <taxon>Eukaryota</taxon>
        <taxon>Metazoa</taxon>
        <taxon>Chordata</taxon>
        <taxon>Craniata</taxon>
        <taxon>Vertebrata</taxon>
        <taxon>Euteleostomi</taxon>
        <taxon>Amphibia</taxon>
        <taxon>Batrachia</taxon>
        <taxon>Anura</taxon>
        <taxon>Neobatrachia</taxon>
        <taxon>Ranoidea</taxon>
        <taxon>Ranidae</taxon>
        <taxon>Staurois</taxon>
    </lineage>
</organism>
<accession>A0ABN9GUN2</accession>
<evidence type="ECO:0000313" key="5">
    <source>
        <dbReference type="Proteomes" id="UP001162483"/>
    </source>
</evidence>
<sequence length="347" mass="39145">MSNEITRGPEVEIKISAKDSELATSEGDYASSADEHNNSGLSENEDLESEDSSREYDPKTDEPKSPSKKLNKETKGRDLDLDLSDGGDLENEDKTLLGNSKVSLKDDSSSTSSENEVGFDDERTWDDLGNVPSLKGVYESKFANKEFIPSEYTSKSPTDIPNKAITRKMASKKGESMKTGTAATPDPPASELMLKLFPALKPKAKPESRAVPKYIPVQEGPGDSARSQLLKEKLVELETEIERFKMENASLARLREDKEKTLETLKKEVADFEQQKAKELARIEEYKKEEMKKLQKERKVFEKYASVARAMPDKKEREEIQVRAIGWLSRYCNLRRRCWGPFVTIGM</sequence>
<dbReference type="PANTHER" id="PTHR10331">
    <property type="entry name" value="T COMPLEX PROTEIN 10"/>
    <property type="match status" value="1"/>
</dbReference>
<evidence type="ECO:0000256" key="2">
    <source>
        <dbReference type="SAM" id="Coils"/>
    </source>
</evidence>
<dbReference type="PANTHER" id="PTHR10331:SF6">
    <property type="entry name" value="SPINDLE ASSEMBLY ABNORMAL 4"/>
    <property type="match status" value="1"/>
</dbReference>
<evidence type="ECO:0000313" key="4">
    <source>
        <dbReference type="EMBL" id="CAI9612849.1"/>
    </source>
</evidence>
<evidence type="ECO:0000256" key="1">
    <source>
        <dbReference type="ARBA" id="ARBA00005627"/>
    </source>
</evidence>
<dbReference type="Proteomes" id="UP001162483">
    <property type="component" value="Unassembled WGS sequence"/>
</dbReference>
<comment type="similarity">
    <text evidence="1">Belongs to the TCP10 family.</text>
</comment>
<feature type="region of interest" description="Disordered" evidence="3">
    <location>
        <begin position="169"/>
        <end position="190"/>
    </location>
</feature>
<evidence type="ECO:0000256" key="3">
    <source>
        <dbReference type="SAM" id="MobiDB-lite"/>
    </source>
</evidence>
<protein>
    <submittedName>
        <fullName evidence="4">Uncharacterized protein</fullName>
    </submittedName>
</protein>
<feature type="region of interest" description="Disordered" evidence="3">
    <location>
        <begin position="1"/>
        <end position="131"/>
    </location>
</feature>
<feature type="compositionally biased region" description="Basic and acidic residues" evidence="3">
    <location>
        <begin position="7"/>
        <end position="21"/>
    </location>
</feature>